<feature type="compositionally biased region" description="Polar residues" evidence="2">
    <location>
        <begin position="636"/>
        <end position="645"/>
    </location>
</feature>
<dbReference type="Bgee" id="ENSNBRG00000001625">
    <property type="expression patterns" value="Expressed in testis"/>
</dbReference>
<keyword evidence="1" id="KW-0175">Coiled coil</keyword>
<protein>
    <submittedName>
        <fullName evidence="3">Coiled-coil domain containing 88B</fullName>
    </submittedName>
</protein>
<feature type="region of interest" description="Disordered" evidence="2">
    <location>
        <begin position="568"/>
        <end position="698"/>
    </location>
</feature>
<dbReference type="GO" id="GO:0030705">
    <property type="term" value="P:cytoskeleton-dependent intracellular transport"/>
    <property type="evidence" value="ECO:0007669"/>
    <property type="project" value="TreeGrafter"/>
</dbReference>
<dbReference type="GO" id="GO:0005813">
    <property type="term" value="C:centrosome"/>
    <property type="evidence" value="ECO:0007669"/>
    <property type="project" value="TreeGrafter"/>
</dbReference>
<feature type="coiled-coil region" evidence="1">
    <location>
        <begin position="443"/>
        <end position="512"/>
    </location>
</feature>
<reference evidence="3" key="2">
    <citation type="submission" date="2025-09" db="UniProtKB">
        <authorList>
            <consortium name="Ensembl"/>
        </authorList>
    </citation>
    <scope>IDENTIFICATION</scope>
</reference>
<dbReference type="GO" id="GO:0051959">
    <property type="term" value="F:dynein light intermediate chain binding"/>
    <property type="evidence" value="ECO:0007669"/>
    <property type="project" value="TreeGrafter"/>
</dbReference>
<evidence type="ECO:0000256" key="1">
    <source>
        <dbReference type="SAM" id="Coils"/>
    </source>
</evidence>
<feature type="region of interest" description="Disordered" evidence="2">
    <location>
        <begin position="224"/>
        <end position="246"/>
    </location>
</feature>
<dbReference type="GO" id="GO:0031122">
    <property type="term" value="P:cytoplasmic microtubule organization"/>
    <property type="evidence" value="ECO:0007669"/>
    <property type="project" value="TreeGrafter"/>
</dbReference>
<dbReference type="Ensembl" id="ENSNBRT00000002107.1">
    <property type="protein sequence ID" value="ENSNBRP00000002026.1"/>
    <property type="gene ID" value="ENSNBRG00000001625.1"/>
</dbReference>
<sequence>MKMPDRVEEEGERKKTIATHLAVCSLTSPDMELLMKRLQEAQEEAERQTSVAQDLRSKLGEQSKKTWEAEQRLVLVEAELQRLKKAGESLVEARRQIEVLQSEGLVMEEELCRLRSQAELHRLQTTIIATLEGERATLERERDTLRSSLDALRSAQRKSDQLELTTQTLRAELERQGRSLETSRRREEELEAELREATLEAESLARARDQALLEASRLEQEKEVCQSELDGQRKEGRQREREAGRLRQQLESTTLALEHSNQRACALDAEHRHQRQHCAEQRVCQQLSESKELCAQLQDLEKELSFRLSSMEEGKQQLQEQYAEAQAKISALSQRFFSPPQKAVAAAEHEALLTRLSQSQEACKHLEEQLEALRRNSLSLQDSCTRLQTLNTQLQRLTKNTVQNRENTILNRFKLDLLQAHQKEWLASQAELLAQGSVLRAELNASQLERTRLEGELSALKETHQSLDLSNARLTSHCFVLMLRVFSFREKLSELRREKQKLVEKIMDQYRVLEPNMPSPASKAKKSNWIADRMKKLIKPRGGGGGREGRTLFTAAGSVENLADSAEFTSDTHAPQPVPDPRSAPVSPSPLRKSASQTEPEVSLPGAPATRAGSGGRRKLGSRHGWGLGLARAGSGVSQSFSPGDQKTHPRQRLRSSQNNASVLWEGERGASQEADAPLTGQESAEEDEVKGAEEKGG</sequence>
<name>A0A3Q4G1K6_NEOBR</name>
<dbReference type="PANTHER" id="PTHR18947:SF35">
    <property type="entry name" value="COILED-COIL DOMAIN-CONTAINING PROTEIN 88B"/>
    <property type="match status" value="1"/>
</dbReference>
<dbReference type="AlphaFoldDB" id="A0A3Q4G1K6"/>
<feature type="coiled-coil region" evidence="1">
    <location>
        <begin position="308"/>
        <end position="407"/>
    </location>
</feature>
<dbReference type="PANTHER" id="PTHR18947">
    <property type="entry name" value="HOOK PROTEINS"/>
    <property type="match status" value="1"/>
</dbReference>
<accession>A0A3Q4G1K6</accession>
<feature type="compositionally biased region" description="Basic and acidic residues" evidence="2">
    <location>
        <begin position="224"/>
        <end position="245"/>
    </location>
</feature>
<organism evidence="3 4">
    <name type="scientific">Neolamprologus brichardi</name>
    <name type="common">Fairy cichlid</name>
    <name type="synonym">Lamprologus brichardi</name>
    <dbReference type="NCBI Taxonomy" id="32507"/>
    <lineage>
        <taxon>Eukaryota</taxon>
        <taxon>Metazoa</taxon>
        <taxon>Chordata</taxon>
        <taxon>Craniata</taxon>
        <taxon>Vertebrata</taxon>
        <taxon>Euteleostomi</taxon>
        <taxon>Actinopterygii</taxon>
        <taxon>Neopterygii</taxon>
        <taxon>Teleostei</taxon>
        <taxon>Neoteleostei</taxon>
        <taxon>Acanthomorphata</taxon>
        <taxon>Ovalentaria</taxon>
        <taxon>Cichlomorphae</taxon>
        <taxon>Cichliformes</taxon>
        <taxon>Cichlidae</taxon>
        <taxon>African cichlids</taxon>
        <taxon>Pseudocrenilabrinae</taxon>
        <taxon>Lamprologini</taxon>
        <taxon>Neolamprologus</taxon>
    </lineage>
</organism>
<evidence type="ECO:0000313" key="4">
    <source>
        <dbReference type="Proteomes" id="UP000261580"/>
    </source>
</evidence>
<reference evidence="3" key="1">
    <citation type="submission" date="2025-08" db="UniProtKB">
        <authorList>
            <consortium name="Ensembl"/>
        </authorList>
    </citation>
    <scope>IDENTIFICATION</scope>
</reference>
<dbReference type="GeneTree" id="ENSGT00940000165784"/>
<proteinExistence type="predicted"/>
<dbReference type="Proteomes" id="UP000261580">
    <property type="component" value="Unassembled WGS sequence"/>
</dbReference>
<evidence type="ECO:0000313" key="3">
    <source>
        <dbReference type="Ensembl" id="ENSNBRP00000002026.1"/>
    </source>
</evidence>
<evidence type="ECO:0000256" key="2">
    <source>
        <dbReference type="SAM" id="MobiDB-lite"/>
    </source>
</evidence>
<keyword evidence="4" id="KW-1185">Reference proteome</keyword>
<dbReference type="GO" id="GO:0008017">
    <property type="term" value="F:microtubule binding"/>
    <property type="evidence" value="ECO:0007669"/>
    <property type="project" value="TreeGrafter"/>
</dbReference>
<dbReference type="GO" id="GO:0005737">
    <property type="term" value="C:cytoplasm"/>
    <property type="evidence" value="ECO:0007669"/>
    <property type="project" value="TreeGrafter"/>
</dbReference>